<organism evidence="5 6">
    <name type="scientific">Paramecium octaurelia</name>
    <dbReference type="NCBI Taxonomy" id="43137"/>
    <lineage>
        <taxon>Eukaryota</taxon>
        <taxon>Sar</taxon>
        <taxon>Alveolata</taxon>
        <taxon>Ciliophora</taxon>
        <taxon>Intramacronucleata</taxon>
        <taxon>Oligohymenophorea</taxon>
        <taxon>Peniculida</taxon>
        <taxon>Parameciidae</taxon>
        <taxon>Paramecium</taxon>
    </lineage>
</organism>
<evidence type="ECO:0000256" key="2">
    <source>
        <dbReference type="ARBA" id="ARBA00023306"/>
    </source>
</evidence>
<dbReference type="GO" id="GO:0019903">
    <property type="term" value="F:protein phosphatase binding"/>
    <property type="evidence" value="ECO:0007669"/>
    <property type="project" value="InterPro"/>
</dbReference>
<accession>A0A8S1T615</accession>
<dbReference type="PANTHER" id="PTHR12634:SF8">
    <property type="entry name" value="FIERY MOUNTAIN, ISOFORM D"/>
    <property type="match status" value="1"/>
</dbReference>
<dbReference type="PANTHER" id="PTHR12634">
    <property type="entry name" value="SIT4 YEAST -ASSOCIATING PROTEIN-RELATED"/>
    <property type="match status" value="1"/>
</dbReference>
<sequence>MFNFARFFGFGFQSKLDNLLKQENLTLETILNEEDILQELKMSSSEKFADFIISHPNEYQKMIHYIIDEVEPQEQDINTYIKYQFIISEVFGSENEKLINYLFDKPSENNQEEIQNPLEDSQTDPVPTQEQLNKELIRQHLLDDFLQVLEKDALVITTAGYVNKIIGAIIHKRGHDFWEYIIKNQNIISNLFKHAELKHITEIIEKLIILDTNQEENEDKHFLKERSELIIRLQKFLTANSHSNIIISNVCDIFIELYKRELQTIDSTPHLRSILPSVPSPQYLMNLANQTQNTSVYNLLNIQFEFYTKIEVIEDGKYAVDLKQLYSSVISQLPSALIQQDIFKVAFKTSNGDQVYPLGDSKLSLISFIIQLCQREEIAKEITQATIFQHILNLILKYSSNNQLQILFEKLVVTVLQSKVSHLQQLLFQDQLILKFLISNNGIEQRKQKPFYQGVLTKITNYLNSNINQSEELANSIDQIKEDWQKYIDELNEVNQKELQWMLGVNPRMKEQINSGSSSPFRPDPLISYQGIRRVENNDDNPINQQQNDDAEKQENSNNEDQSDDKDEQIQQDAIQISSPDTQNNRVQSEDNDQQLQLDAIQIASINQHQFDDNHQVQEQHQEIQEAENSAQTINTQQEVIQNELIPEPEPTELIDQQQQQHQQSSKINEQENQSELSEPEPQQQNQFQNQEPQAEPDGSQQLLESNPQVQEDN</sequence>
<comment type="caution">
    <text evidence="5">The sequence shown here is derived from an EMBL/GenBank/DDBJ whole genome shotgun (WGS) entry which is preliminary data.</text>
</comment>
<dbReference type="AlphaFoldDB" id="A0A8S1T615"/>
<keyword evidence="6" id="KW-1185">Reference proteome</keyword>
<evidence type="ECO:0000256" key="4">
    <source>
        <dbReference type="SAM" id="MobiDB-lite"/>
    </source>
</evidence>
<proteinExistence type="inferred from homology"/>
<comment type="similarity">
    <text evidence="1">Belongs to the SAPS family.</text>
</comment>
<feature type="region of interest" description="Disordered" evidence="4">
    <location>
        <begin position="653"/>
        <end position="714"/>
    </location>
</feature>
<dbReference type="Proteomes" id="UP000683925">
    <property type="component" value="Unassembled WGS sequence"/>
</dbReference>
<feature type="compositionally biased region" description="Low complexity" evidence="4">
    <location>
        <begin position="671"/>
        <end position="697"/>
    </location>
</feature>
<feature type="coiled-coil region" evidence="3">
    <location>
        <begin position="617"/>
        <end position="644"/>
    </location>
</feature>
<feature type="compositionally biased region" description="Polar residues" evidence="4">
    <location>
        <begin position="699"/>
        <end position="714"/>
    </location>
</feature>
<feature type="compositionally biased region" description="Low complexity" evidence="4">
    <location>
        <begin position="653"/>
        <end position="664"/>
    </location>
</feature>
<gene>
    <name evidence="5" type="ORF">POCTA_138.1.T0200133</name>
</gene>
<dbReference type="EMBL" id="CAJJDP010000020">
    <property type="protein sequence ID" value="CAD8147653.1"/>
    <property type="molecule type" value="Genomic_DNA"/>
</dbReference>
<evidence type="ECO:0000256" key="3">
    <source>
        <dbReference type="SAM" id="Coils"/>
    </source>
</evidence>
<protein>
    <submittedName>
        <fullName evidence="5">Uncharacterized protein</fullName>
    </submittedName>
</protein>
<evidence type="ECO:0000313" key="5">
    <source>
        <dbReference type="EMBL" id="CAD8147653.1"/>
    </source>
</evidence>
<name>A0A8S1T615_PAROT</name>
<dbReference type="GO" id="GO:0019888">
    <property type="term" value="F:protein phosphatase regulator activity"/>
    <property type="evidence" value="ECO:0007669"/>
    <property type="project" value="TreeGrafter"/>
</dbReference>
<keyword evidence="3" id="KW-0175">Coiled coil</keyword>
<reference evidence="5" key="1">
    <citation type="submission" date="2021-01" db="EMBL/GenBank/DDBJ databases">
        <authorList>
            <consortium name="Genoscope - CEA"/>
            <person name="William W."/>
        </authorList>
    </citation>
    <scope>NUCLEOTIDE SEQUENCE</scope>
</reference>
<keyword evidence="2" id="KW-0131">Cell cycle</keyword>
<dbReference type="OMA" id="IHYIIDE"/>
<feature type="region of interest" description="Disordered" evidence="4">
    <location>
        <begin position="536"/>
        <end position="570"/>
    </location>
</feature>
<evidence type="ECO:0000256" key="1">
    <source>
        <dbReference type="ARBA" id="ARBA00006180"/>
    </source>
</evidence>
<dbReference type="InterPro" id="IPR007587">
    <property type="entry name" value="SAPS"/>
</dbReference>
<dbReference type="OrthoDB" id="306845at2759"/>
<evidence type="ECO:0000313" key="6">
    <source>
        <dbReference type="Proteomes" id="UP000683925"/>
    </source>
</evidence>